<dbReference type="KEGG" id="pect:BN1012_Phect605"/>
<reference evidence="1 2" key="1">
    <citation type="journal article" date="2014" name="Front. Genet.">
        <title>Genome and metabolic network of "Candidatus Phaeomarinobacter ectocarpi" Ec32, a new candidate genus of Alphaproteobacteria frequently associated with brown algae.</title>
        <authorList>
            <person name="Dittami S.M."/>
            <person name="Barbeyron T."/>
            <person name="Boyen C."/>
            <person name="Cambefort J."/>
            <person name="Collet G."/>
            <person name="Delage L."/>
            <person name="Gobet A."/>
            <person name="Groisillier A."/>
            <person name="Leblanc C."/>
            <person name="Michel G."/>
            <person name="Scornet D."/>
            <person name="Siegel A."/>
            <person name="Tapia J.E."/>
            <person name="Tonon T."/>
        </authorList>
    </citation>
    <scope>NUCLEOTIDE SEQUENCE [LARGE SCALE GENOMIC DNA]</scope>
    <source>
        <strain evidence="1 2">Ec32</strain>
    </source>
</reference>
<evidence type="ECO:0000313" key="1">
    <source>
        <dbReference type="EMBL" id="CDO58819.1"/>
    </source>
</evidence>
<gene>
    <name evidence="1" type="ORF">BN1012_Phect605</name>
</gene>
<dbReference type="EMBL" id="HG966617">
    <property type="protein sequence ID" value="CDO58819.1"/>
    <property type="molecule type" value="Genomic_DNA"/>
</dbReference>
<evidence type="ECO:0008006" key="3">
    <source>
        <dbReference type="Google" id="ProtNLM"/>
    </source>
</evidence>
<proteinExistence type="predicted"/>
<name>X5MDV9_9HYPH</name>
<dbReference type="STRING" id="1458461.BN1012_Phect605"/>
<protein>
    <recommendedName>
        <fullName evidence="3">PAS domain-containing protein</fullName>
    </recommendedName>
</protein>
<dbReference type="AlphaFoldDB" id="X5MDV9"/>
<organism evidence="1 2">
    <name type="scientific">Candidatus Phaeomarinibacter ectocarpi</name>
    <dbReference type="NCBI Taxonomy" id="1458461"/>
    <lineage>
        <taxon>Bacteria</taxon>
        <taxon>Pseudomonadati</taxon>
        <taxon>Pseudomonadota</taxon>
        <taxon>Alphaproteobacteria</taxon>
        <taxon>Hyphomicrobiales</taxon>
        <taxon>Parvibaculaceae</taxon>
        <taxon>Candidatus Phaeomarinibacter</taxon>
    </lineage>
</organism>
<dbReference type="Pfam" id="PF07310">
    <property type="entry name" value="PAS_5"/>
    <property type="match status" value="1"/>
</dbReference>
<dbReference type="OrthoDB" id="8449760at2"/>
<dbReference type="RefSeq" id="WP_043949674.1">
    <property type="nucleotide sequence ID" value="NZ_HG966617.1"/>
</dbReference>
<sequence length="180" mass="19525">MSSLASDIPAALTANDVIEGGHQIRTQLTICDTATSEGGQTLLSYYKSHQARGVFPQRTNMPCRELLGIMPDLFMLEPVDADGNDWRFRLVGQGLVEHVGVDATGLCISQAYEAADAERNAGDYRDVAINGNTRITRGTFLGIDREFLQMEIVHVPMIGADGETPWVLGGLFIQPVPCSS</sequence>
<dbReference type="Proteomes" id="UP000032160">
    <property type="component" value="Chromosome I"/>
</dbReference>
<accession>X5MDV9</accession>
<dbReference type="HOGENOM" id="CLU_1584914_0_0_5"/>
<evidence type="ECO:0000313" key="2">
    <source>
        <dbReference type="Proteomes" id="UP000032160"/>
    </source>
</evidence>
<dbReference type="InterPro" id="IPR009922">
    <property type="entry name" value="DUF1457"/>
</dbReference>
<keyword evidence="2" id="KW-1185">Reference proteome</keyword>